<dbReference type="InterPro" id="IPR027417">
    <property type="entry name" value="P-loop_NTPase"/>
</dbReference>
<feature type="region of interest" description="Disordered" evidence="1">
    <location>
        <begin position="366"/>
        <end position="387"/>
    </location>
</feature>
<evidence type="ECO:0000313" key="3">
    <source>
        <dbReference type="EMBL" id="ASP37464.1"/>
    </source>
</evidence>
<feature type="domain" description="SPOR" evidence="2">
    <location>
        <begin position="404"/>
        <end position="484"/>
    </location>
</feature>
<dbReference type="InterPro" id="IPR052026">
    <property type="entry name" value="ExeA_AAA_ATPase_DNA-bind"/>
</dbReference>
<keyword evidence="4" id="KW-1185">Reference proteome</keyword>
<dbReference type="PANTHER" id="PTHR35894:SF7">
    <property type="entry name" value="GENERAL SECRETION PATHWAY PROTEIN A-RELATED"/>
    <property type="match status" value="1"/>
</dbReference>
<organism evidence="3 4">
    <name type="scientific">Bacterioplanes sanyensis</name>
    <dbReference type="NCBI Taxonomy" id="1249553"/>
    <lineage>
        <taxon>Bacteria</taxon>
        <taxon>Pseudomonadati</taxon>
        <taxon>Pseudomonadota</taxon>
        <taxon>Gammaproteobacteria</taxon>
        <taxon>Oceanospirillales</taxon>
        <taxon>Oceanospirillaceae</taxon>
        <taxon>Bacterioplanes</taxon>
    </lineage>
</organism>
<proteinExistence type="predicted"/>
<dbReference type="OrthoDB" id="6189127at2"/>
<dbReference type="SUPFAM" id="SSF52540">
    <property type="entry name" value="P-loop containing nucleoside triphosphate hydrolases"/>
    <property type="match status" value="1"/>
</dbReference>
<dbReference type="InterPro" id="IPR036680">
    <property type="entry name" value="SPOR-like_sf"/>
</dbReference>
<dbReference type="InterPro" id="IPR007730">
    <property type="entry name" value="SPOR-like_dom"/>
</dbReference>
<evidence type="ECO:0000256" key="1">
    <source>
        <dbReference type="SAM" id="MobiDB-lite"/>
    </source>
</evidence>
<accession>A0A222FG39</accession>
<dbReference type="PROSITE" id="PS51724">
    <property type="entry name" value="SPOR"/>
    <property type="match status" value="1"/>
</dbReference>
<dbReference type="GO" id="GO:0016887">
    <property type="term" value="F:ATP hydrolysis activity"/>
    <property type="evidence" value="ECO:0007669"/>
    <property type="project" value="InterPro"/>
</dbReference>
<dbReference type="GO" id="GO:0042834">
    <property type="term" value="F:peptidoglycan binding"/>
    <property type="evidence" value="ECO:0007669"/>
    <property type="project" value="InterPro"/>
</dbReference>
<dbReference type="PANTHER" id="PTHR35894">
    <property type="entry name" value="GENERAL SECRETION PATHWAY PROTEIN A-RELATED"/>
    <property type="match status" value="1"/>
</dbReference>
<name>A0A222FG39_9GAMM</name>
<feature type="region of interest" description="Disordered" evidence="1">
    <location>
        <begin position="1"/>
        <end position="20"/>
    </location>
</feature>
<dbReference type="AlphaFoldDB" id="A0A222FG39"/>
<sequence length="493" mass="53032">MQDLEFPVSPEAQHPSPQSTRWVTLASQQRHLELLLHLCAYSELLVLVVGDAGAGKTTLLQQFAQSRQDSDETLQLTAEPGLALDGLISRIAAFTDHTGLSSNRSDALDQLRALLHERYRDGGALVVVIDDAENLASDALNDISYLALLLPQQLSIVLSGRTGFEQHLRSGPTSAPTHVIQLDPLSEEESSALMLAYDASLSAEQLRSNYQASSAYPADLLQHVGSRPQSPESHSTEEVAKSSGRFPLWHIVAVALIGCVTVMAFLYQGDPVEVPKKTAEEFLQVLDSVAPAEPAVAVADYNYEQNGDVLVEKKPTGVAQDVNVAVEEQDVATADEASEPSVPATTLLPQVGEGADDQTEALSAAEPDLDKTNVEKPEQAPPVSAPVTAEVAKNQLSRVPASPLLTESGYVIQVLGVKNRAAAERFVAEWQGKLSQRLYLYQTTYQNAPWFVVVVGIFTSESSARSAASSIPQGLSSGSPWVRNLDQVRPSIK</sequence>
<dbReference type="RefSeq" id="WP_094058682.1">
    <property type="nucleotide sequence ID" value="NZ_CP022530.1"/>
</dbReference>
<dbReference type="Gene3D" id="3.40.50.300">
    <property type="entry name" value="P-loop containing nucleotide triphosphate hydrolases"/>
    <property type="match status" value="1"/>
</dbReference>
<evidence type="ECO:0000313" key="4">
    <source>
        <dbReference type="Proteomes" id="UP000202440"/>
    </source>
</evidence>
<dbReference type="KEGG" id="bsan:CHH28_01660"/>
<dbReference type="Proteomes" id="UP000202440">
    <property type="component" value="Chromosome"/>
</dbReference>
<dbReference type="Gene3D" id="3.30.70.1070">
    <property type="entry name" value="Sporulation related repeat"/>
    <property type="match status" value="1"/>
</dbReference>
<dbReference type="SUPFAM" id="SSF110997">
    <property type="entry name" value="Sporulation related repeat"/>
    <property type="match status" value="1"/>
</dbReference>
<evidence type="ECO:0000259" key="2">
    <source>
        <dbReference type="PROSITE" id="PS51724"/>
    </source>
</evidence>
<gene>
    <name evidence="3" type="ORF">CHH28_01660</name>
</gene>
<dbReference type="InterPro" id="IPR003593">
    <property type="entry name" value="AAA+_ATPase"/>
</dbReference>
<reference evidence="3 4" key="1">
    <citation type="submission" date="2017-07" db="EMBL/GenBank/DDBJ databases">
        <title>Annotated genome sequence of Bacterioplanes sanyensis isolated from Red Sea.</title>
        <authorList>
            <person name="Rehman Z.U."/>
        </authorList>
    </citation>
    <scope>NUCLEOTIDE SEQUENCE [LARGE SCALE GENOMIC DNA]</scope>
    <source>
        <strain evidence="3 4">NV9</strain>
    </source>
</reference>
<dbReference type="Pfam" id="PF05036">
    <property type="entry name" value="SPOR"/>
    <property type="match status" value="1"/>
</dbReference>
<feature type="compositionally biased region" description="Basic and acidic residues" evidence="1">
    <location>
        <begin position="368"/>
        <end position="378"/>
    </location>
</feature>
<dbReference type="InterPro" id="IPR049945">
    <property type="entry name" value="AAA_22"/>
</dbReference>
<protein>
    <recommendedName>
        <fullName evidence="2">SPOR domain-containing protein</fullName>
    </recommendedName>
</protein>
<dbReference type="EMBL" id="CP022530">
    <property type="protein sequence ID" value="ASP37464.1"/>
    <property type="molecule type" value="Genomic_DNA"/>
</dbReference>
<dbReference type="SMART" id="SM00382">
    <property type="entry name" value="AAA"/>
    <property type="match status" value="1"/>
</dbReference>
<dbReference type="Pfam" id="PF13401">
    <property type="entry name" value="AAA_22"/>
    <property type="match status" value="1"/>
</dbReference>